<evidence type="ECO:0000313" key="3">
    <source>
        <dbReference type="Proteomes" id="UP000249922"/>
    </source>
</evidence>
<reference evidence="2 3" key="1">
    <citation type="submission" date="2018-06" db="EMBL/GenBank/DDBJ databases">
        <title>Complete genome sequence of Paracoccus mutanolyticus strain RSP-02 isolated from cellulosic waste.</title>
        <authorList>
            <person name="Amrutha R.N."/>
            <person name="Shrivastav A."/>
            <person name="Buddana S.K."/>
            <person name="Deshpande U."/>
            <person name="Prakasham R.S."/>
        </authorList>
    </citation>
    <scope>NUCLEOTIDE SEQUENCE [LARGE SCALE GENOMIC DNA]</scope>
    <source>
        <strain evidence="2 3">RSP-02</strain>
    </source>
</reference>
<feature type="compositionally biased region" description="Basic and acidic residues" evidence="1">
    <location>
        <begin position="1"/>
        <end position="16"/>
    </location>
</feature>
<accession>A0ABM6WSJ4</accession>
<dbReference type="EMBL" id="CP030239">
    <property type="protein sequence ID" value="AWX93651.1"/>
    <property type="molecule type" value="Genomic_DNA"/>
</dbReference>
<sequence length="60" mass="6708">MRLTRDIAHKTDDAPARRRGGRTVTDLTLSNRSRIFPGDGEMAWRECAMRPPASAGIRIV</sequence>
<evidence type="ECO:0000256" key="1">
    <source>
        <dbReference type="SAM" id="MobiDB-lite"/>
    </source>
</evidence>
<name>A0ABM6WSJ4_9RHOB</name>
<evidence type="ECO:0000313" key="2">
    <source>
        <dbReference type="EMBL" id="AWX93651.1"/>
    </source>
</evidence>
<gene>
    <name evidence="2" type="ORF">DPM13_12735</name>
</gene>
<keyword evidence="3" id="KW-1185">Reference proteome</keyword>
<proteinExistence type="predicted"/>
<protein>
    <submittedName>
        <fullName evidence="2">Uncharacterized protein</fullName>
    </submittedName>
</protein>
<organism evidence="2 3">
    <name type="scientific">Paracoccus mutanolyticus</name>
    <dbReference type="NCBI Taxonomy" id="1499308"/>
    <lineage>
        <taxon>Bacteria</taxon>
        <taxon>Pseudomonadati</taxon>
        <taxon>Pseudomonadota</taxon>
        <taxon>Alphaproteobacteria</taxon>
        <taxon>Rhodobacterales</taxon>
        <taxon>Paracoccaceae</taxon>
        <taxon>Paracoccus</taxon>
    </lineage>
</organism>
<feature type="region of interest" description="Disordered" evidence="1">
    <location>
        <begin position="1"/>
        <end position="24"/>
    </location>
</feature>
<dbReference type="Proteomes" id="UP000249922">
    <property type="component" value="Chromosome"/>
</dbReference>